<dbReference type="EMBL" id="CP088156">
    <property type="protein sequence ID" value="UFZ01740.1"/>
    <property type="molecule type" value="Genomic_DNA"/>
</dbReference>
<protein>
    <recommendedName>
        <fullName evidence="3">Peptidase</fullName>
    </recommendedName>
</protein>
<name>A0ABY3R483_9BRAD</name>
<evidence type="ECO:0000313" key="2">
    <source>
        <dbReference type="Proteomes" id="UP001431010"/>
    </source>
</evidence>
<dbReference type="RefSeq" id="WP_231317534.1">
    <property type="nucleotide sequence ID" value="NZ_CP088156.1"/>
</dbReference>
<dbReference type="Proteomes" id="UP001431010">
    <property type="component" value="Chromosome"/>
</dbReference>
<gene>
    <name evidence="1" type="ORF">LQG66_20715</name>
</gene>
<keyword evidence="2" id="KW-1185">Reference proteome</keyword>
<sequence length="423" mass="45466">MSRATPWAIILTKWSDKNDEPRPIDFFKKLFTAEGSGSFNMTDYFDTMSHGSIDLSGSQVFGWYTLDQPQSAYVGRAAPGPGQLDRGGLITAGKAKASAAGVDLSKFSGVVVAMNTLTDLFGSVGGMAALCDPGSFQPAVLGQEMGHGYGLQHSRVDGLTDDYRDPWDAMSTWDGCYSEPNPNYTLIGPGLCSANMRNMGWLDESRVWKAANSSFTQQVVLRPLHSRSLPGALAAEIPGTAGGFLVEFRVPEDWDAAFPRPAVFVHRLNEGYSYRMIGSSGSSDLVAGDRFTWGSEAISFTSFTSVKVDEINEIEQYAKLTLHYRAAERIRVPQIVGEIFGGVAVDGGGVIFVNGVPHPVGPWGPLVQVLNQVVAHSTADQIADPIARLAAKKSALSAIIEVASNQLEDLTRLETPPALTRQG</sequence>
<proteinExistence type="predicted"/>
<accession>A0ABY3R483</accession>
<evidence type="ECO:0008006" key="3">
    <source>
        <dbReference type="Google" id="ProtNLM"/>
    </source>
</evidence>
<organism evidence="1 2">
    <name type="scientific">Bradyrhizobium ontarionense</name>
    <dbReference type="NCBI Taxonomy" id="2898149"/>
    <lineage>
        <taxon>Bacteria</taxon>
        <taxon>Pseudomonadati</taxon>
        <taxon>Pseudomonadota</taxon>
        <taxon>Alphaproteobacteria</taxon>
        <taxon>Hyphomicrobiales</taxon>
        <taxon>Nitrobacteraceae</taxon>
        <taxon>Bradyrhizobium</taxon>
    </lineage>
</organism>
<reference evidence="1" key="1">
    <citation type="journal article" date="2024" name="Antonie Van Leeuwenhoek">
        <title>Bradyrhizobium ontarionense sp. nov., a novel bacterial symbiont isolated from Aeschynomene indica (Indian jointvetch), harbours photosynthesis, nitrogen fixation and nitrous oxide (N2O) reductase genes.</title>
        <authorList>
            <person name="Bromfield E.S.P."/>
            <person name="Cloutier S."/>
        </authorList>
    </citation>
    <scope>NUCLEOTIDE SEQUENCE</scope>
    <source>
        <strain evidence="1">A19</strain>
    </source>
</reference>
<evidence type="ECO:0000313" key="1">
    <source>
        <dbReference type="EMBL" id="UFZ01740.1"/>
    </source>
</evidence>